<protein>
    <submittedName>
        <fullName evidence="1">Uncharacterized protein</fullName>
    </submittedName>
</protein>
<dbReference type="PANTHER" id="PTHR35400:SF3">
    <property type="entry name" value="SLL1072 PROTEIN"/>
    <property type="match status" value="1"/>
</dbReference>
<dbReference type="EMBL" id="CP009896">
    <property type="protein sequence ID" value="AIY19049.1"/>
    <property type="molecule type" value="Genomic_DNA"/>
</dbReference>
<dbReference type="AlphaFoldDB" id="A0A0A1DNZ6"/>
<dbReference type="Gene3D" id="3.90.1570.10">
    <property type="entry name" value="tt1808, chain A"/>
    <property type="match status" value="1"/>
</dbReference>
<organism evidence="1 2">
    <name type="scientific">Nocardioides simplex</name>
    <name type="common">Arthrobacter simplex</name>
    <dbReference type="NCBI Taxonomy" id="2045"/>
    <lineage>
        <taxon>Bacteria</taxon>
        <taxon>Bacillati</taxon>
        <taxon>Actinomycetota</taxon>
        <taxon>Actinomycetes</taxon>
        <taxon>Propionibacteriales</taxon>
        <taxon>Nocardioidaceae</taxon>
        <taxon>Pimelobacter</taxon>
    </lineage>
</organism>
<evidence type="ECO:0000313" key="2">
    <source>
        <dbReference type="Proteomes" id="UP000030300"/>
    </source>
</evidence>
<dbReference type="InterPro" id="IPR012296">
    <property type="entry name" value="Nuclease_put_TT1808"/>
</dbReference>
<dbReference type="STRING" id="2045.KR76_23795"/>
<dbReference type="HOGENOM" id="CLU_076312_4_0_11"/>
<dbReference type="CDD" id="cd06260">
    <property type="entry name" value="DUF820-like"/>
    <property type="match status" value="1"/>
</dbReference>
<dbReference type="PANTHER" id="PTHR35400">
    <property type="entry name" value="SLR1083 PROTEIN"/>
    <property type="match status" value="1"/>
</dbReference>
<dbReference type="InterPro" id="IPR008538">
    <property type="entry name" value="Uma2"/>
</dbReference>
<name>A0A0A1DNZ6_NOCSI</name>
<dbReference type="InterPro" id="IPR011335">
    <property type="entry name" value="Restrct_endonuc-II-like"/>
</dbReference>
<sequence length="221" mass="24035">MDGDPMLALLVDHPDPWTLADLDALPEGWDVEIIDGTLVVRAHPRTFAPWTQADLDGLPESNRFEVIDGNLLVNAQANPLHHLAADRLCSILTTQLPDEVVAVREIGVALDPPTTTVGPDVCVVKRDEIQWRAHAQPSSALVLVAEVASPTTAAIDRTIKAEKCAQAGIPGFWRIELDPLRVIAYVLHDDAYAELGAWTAGETVEVDEPVRVRFDPVALLP</sequence>
<proteinExistence type="predicted"/>
<keyword evidence="2" id="KW-1185">Reference proteome</keyword>
<dbReference type="GeneID" id="96611793"/>
<evidence type="ECO:0000313" key="1">
    <source>
        <dbReference type="EMBL" id="AIY19049.1"/>
    </source>
</evidence>
<dbReference type="KEGG" id="psim:KR76_23795"/>
<dbReference type="Proteomes" id="UP000030300">
    <property type="component" value="Chromosome"/>
</dbReference>
<accession>A0A0A1DNZ6</accession>
<dbReference type="OrthoDB" id="9799703at2"/>
<dbReference type="SUPFAM" id="SSF52980">
    <property type="entry name" value="Restriction endonuclease-like"/>
    <property type="match status" value="1"/>
</dbReference>
<dbReference type="eggNOG" id="COG4636">
    <property type="taxonomic scope" value="Bacteria"/>
</dbReference>
<reference evidence="1 2" key="1">
    <citation type="journal article" date="2015" name="Genome Announc.">
        <title>Complete Genome Sequence of Steroid-Transforming Nocardioides simplex VKM Ac-2033D.</title>
        <authorList>
            <person name="Shtratnikova V.Y."/>
            <person name="Schelkunov M.I."/>
            <person name="Pekov Y.A."/>
            <person name="Fokina V.V."/>
            <person name="Logacheva M.D."/>
            <person name="Sokolov S.L."/>
            <person name="Bragin E.Y."/>
            <person name="Ashapkin V.V."/>
            <person name="Donova M.V."/>
        </authorList>
    </citation>
    <scope>NUCLEOTIDE SEQUENCE [LARGE SCALE GENOMIC DNA]</scope>
    <source>
        <strain evidence="1 2">VKM Ac-2033D</strain>
    </source>
</reference>
<gene>
    <name evidence="1" type="ORF">KR76_23795</name>
</gene>
<dbReference type="Pfam" id="PF05685">
    <property type="entry name" value="Uma2"/>
    <property type="match status" value="1"/>
</dbReference>
<dbReference type="RefSeq" id="WP_038681898.1">
    <property type="nucleotide sequence ID" value="NZ_BJMC01000015.1"/>
</dbReference>